<name>A0ACD5GSI1_9CYAN</name>
<sequence length="389" mass="41822">MHNNCRSTLLSSFLLLSIWGLSACAGSVTGTPASLDSSPEEIEHSADTKDSPEKIAEKELPSESKQSNSPEDRPTKQVVQPPSASAKQTLKNVKVFFPKTPESAQDFTAVKPVWRTTSSEGVARFALEQLIAGPTTQERQNGVTAAIQLSGNSNCGRDFTLSIERGVARVKFCRDVVSAGIGDDARAQSAIEATLKQFSTVQSVVLLNKNGDCLVNASGDNRCLGSLGTQPKLTRNSQLAINGIGPVNIGMTVEQASQAAGIQLVPFKPNPNRICDYYKLAGEPDGVFFMVTNGRIARVDIETDDITTVSGAKIPDPEESVQSLYGGNLQVSRLPNSTEGHFLTFVPNSNSDRNFRLKFATKRGRVTTMSAGQLPEIDYIEGCLDVRPD</sequence>
<accession>A0ACD5GSI1</accession>
<protein>
    <submittedName>
        <fullName evidence="1">GerMN domain-containing protein</fullName>
    </submittedName>
</protein>
<organism evidence="1 2">
    <name type="scientific">Desertifilum tharense IPPAS B-1220</name>
    <dbReference type="NCBI Taxonomy" id="1781255"/>
    <lineage>
        <taxon>Bacteria</taxon>
        <taxon>Bacillati</taxon>
        <taxon>Cyanobacteriota</taxon>
        <taxon>Cyanophyceae</taxon>
        <taxon>Desertifilales</taxon>
        <taxon>Desertifilaceae</taxon>
        <taxon>Desertifilum</taxon>
    </lineage>
</organism>
<dbReference type="EMBL" id="CP182909">
    <property type="protein sequence ID" value="XPM63614.1"/>
    <property type="molecule type" value="Genomic_DNA"/>
</dbReference>
<proteinExistence type="predicted"/>
<reference evidence="1 2" key="1">
    <citation type="journal article" date="2016" name="Genome Announc.">
        <title>Draft Genome Sequence of the Thermotolerant Cyanobacterium Desertifilum sp. IPPAS B-1220.</title>
        <authorList>
            <person name="Mironov K.S."/>
            <person name="Sinetova M.A."/>
            <person name="Bolatkhan K."/>
            <person name="Zayadan B.K."/>
            <person name="Ustinova V.V."/>
            <person name="Kupriyanova E.V."/>
            <person name="Skrypnik A.N."/>
            <person name="Gogoleva N.E."/>
            <person name="Gogolev Y.V."/>
            <person name="Los D.A."/>
        </authorList>
    </citation>
    <scope>NUCLEOTIDE SEQUENCE [LARGE SCALE GENOMIC DNA]</scope>
    <source>
        <strain evidence="1 2">IPPAS B-1220</strain>
    </source>
</reference>
<gene>
    <name evidence="1" type="ORF">BH720_030860</name>
</gene>
<evidence type="ECO:0000313" key="1">
    <source>
        <dbReference type="EMBL" id="XPM63614.1"/>
    </source>
</evidence>
<evidence type="ECO:0000313" key="2">
    <source>
        <dbReference type="Proteomes" id="UP000095472"/>
    </source>
</evidence>
<keyword evidence="2" id="KW-1185">Reference proteome</keyword>
<dbReference type="Proteomes" id="UP000095472">
    <property type="component" value="Chromosome"/>
</dbReference>